<dbReference type="InterPro" id="IPR053710">
    <property type="entry name" value="Arylamine_NAT_domain_sf"/>
</dbReference>
<dbReference type="Gene3D" id="3.30.2140.20">
    <property type="match status" value="1"/>
</dbReference>
<dbReference type="EMBL" id="MUGW01000034">
    <property type="protein sequence ID" value="OXA87684.1"/>
    <property type="molecule type" value="Genomic_DNA"/>
</dbReference>
<dbReference type="Pfam" id="PF00797">
    <property type="entry name" value="Acetyltransf_2"/>
    <property type="match status" value="1"/>
</dbReference>
<evidence type="ECO:0000256" key="1">
    <source>
        <dbReference type="ARBA" id="ARBA00006547"/>
    </source>
</evidence>
<proteinExistence type="inferred from homology"/>
<sequence length="254" mass="28572">MEAPGFNLQHYLDRIAFSGTPEITISGITKLMQSQLFTVPFENLDVQAGKVISLNGDAIVDQIVHKKRGGYCYQINGLFSLVLQEIGVPHYYVAARPMVNPGQNPKTHLAIIASIEGDNYLIDLGFGGNSIRKPFKLSQIGIETQHDFDTFILEKTEGNEFLLKVLIAKEWSDLYSFDLVQQQWIDFKPANHYNYSHPDSFFVQNRIVVLQNESGKKILIKNAVKSVVNGVSSITSFEENEVNTVLETEFSLKL</sequence>
<dbReference type="PANTHER" id="PTHR11786">
    <property type="entry name" value="N-HYDROXYARYLAMINE O-ACETYLTRANSFERASE"/>
    <property type="match status" value="1"/>
</dbReference>
<evidence type="ECO:0000313" key="4">
    <source>
        <dbReference type="Proteomes" id="UP000198345"/>
    </source>
</evidence>
<dbReference type="InterPro" id="IPR001447">
    <property type="entry name" value="Arylamine_N-AcTrfase"/>
</dbReference>
<evidence type="ECO:0000313" key="3">
    <source>
        <dbReference type="EMBL" id="OXA87684.1"/>
    </source>
</evidence>
<comment type="similarity">
    <text evidence="1 2">Belongs to the arylamine N-acetyltransferase family.</text>
</comment>
<keyword evidence="4" id="KW-1185">Reference proteome</keyword>
<comment type="caution">
    <text evidence="3">The sequence shown here is derived from an EMBL/GenBank/DDBJ whole genome shotgun (WGS) entry which is preliminary data.</text>
</comment>
<dbReference type="PRINTS" id="PR01543">
    <property type="entry name" value="ANATRNSFRASE"/>
</dbReference>
<dbReference type="Proteomes" id="UP000198345">
    <property type="component" value="Unassembled WGS sequence"/>
</dbReference>
<organism evidence="3 4">
    <name type="scientific">Flavobacterium hercynium</name>
    <dbReference type="NCBI Taxonomy" id="387094"/>
    <lineage>
        <taxon>Bacteria</taxon>
        <taxon>Pseudomonadati</taxon>
        <taxon>Bacteroidota</taxon>
        <taxon>Flavobacteriia</taxon>
        <taxon>Flavobacteriales</taxon>
        <taxon>Flavobacteriaceae</taxon>
        <taxon>Flavobacterium</taxon>
    </lineage>
</organism>
<evidence type="ECO:0000256" key="2">
    <source>
        <dbReference type="RuleBase" id="RU003452"/>
    </source>
</evidence>
<dbReference type="AlphaFoldDB" id="A0A226H0Z1"/>
<dbReference type="SUPFAM" id="SSF54001">
    <property type="entry name" value="Cysteine proteinases"/>
    <property type="match status" value="1"/>
</dbReference>
<protein>
    <recommendedName>
        <fullName evidence="5">Acetyltransferase</fullName>
    </recommendedName>
</protein>
<accession>A0A226H0Z1</accession>
<dbReference type="GO" id="GO:0016407">
    <property type="term" value="F:acetyltransferase activity"/>
    <property type="evidence" value="ECO:0007669"/>
    <property type="project" value="InterPro"/>
</dbReference>
<name>A0A226H0Z1_9FLAO</name>
<evidence type="ECO:0008006" key="5">
    <source>
        <dbReference type="Google" id="ProtNLM"/>
    </source>
</evidence>
<gene>
    <name evidence="3" type="ORF">B0A66_15930</name>
</gene>
<reference evidence="3 4" key="1">
    <citation type="submission" date="2016-11" db="EMBL/GenBank/DDBJ databases">
        <title>Whole genomes of Flavobacteriaceae.</title>
        <authorList>
            <person name="Stine C."/>
            <person name="Li C."/>
            <person name="Tadesse D."/>
        </authorList>
    </citation>
    <scope>NUCLEOTIDE SEQUENCE [LARGE SCALE GENOMIC DNA]</scope>
    <source>
        <strain evidence="3 4">DSM 18292</strain>
    </source>
</reference>
<dbReference type="PANTHER" id="PTHR11786:SF0">
    <property type="entry name" value="ARYLAMINE N-ACETYLTRANSFERASE 4-RELATED"/>
    <property type="match status" value="1"/>
</dbReference>
<dbReference type="InterPro" id="IPR038765">
    <property type="entry name" value="Papain-like_cys_pep_sf"/>
</dbReference>